<sequence length="418" mass="44299">MAPADVFAAVLRDAEASFTVVATRSHYRHPRGPTRETTIPPVTATLPEAFNKTPTRNIAGTALFRPAAAGASFWRPSRLKIAEVLSALPGVVEVRVNKCLDIVAVDADASGRLQNLLTTTEQAGIAVVAPPPLPAPFDRSQCTGFVHGVDRDISDHNLLAAVSSSVPVVSVKRSGDTVTFRFTATIPPECIHLACNVDATVTLLRPVLSQKGACGAAGNTSRAPVSSDDLDAFTAEDRTLQTTRDVRAGRRSAKWRRWLLLPRSSPSTRSLSHGARRLRTRSNAYVWLGLYATVTCGSSALRSETFTRQKLAAGALDLVQPNPASRGARRRRRNRKASIKPSQASVSVAQTSGGPIPEVTAPSAAVNKSPADAAAAMASLRAEVVTLKLLLQTMTALLPEDNPLRVSCFAAGGQANHG</sequence>
<name>A0ACB8C4R0_DERSI</name>
<evidence type="ECO:0000313" key="2">
    <source>
        <dbReference type="Proteomes" id="UP000821865"/>
    </source>
</evidence>
<accession>A0ACB8C4R0</accession>
<reference evidence="1" key="1">
    <citation type="submission" date="2020-05" db="EMBL/GenBank/DDBJ databases">
        <title>Large-scale comparative analyses of tick genomes elucidate their genetic diversity and vector capacities.</title>
        <authorList>
            <person name="Jia N."/>
            <person name="Wang J."/>
            <person name="Shi W."/>
            <person name="Du L."/>
            <person name="Sun Y."/>
            <person name="Zhan W."/>
            <person name="Jiang J."/>
            <person name="Wang Q."/>
            <person name="Zhang B."/>
            <person name="Ji P."/>
            <person name="Sakyi L.B."/>
            <person name="Cui X."/>
            <person name="Yuan T."/>
            <person name="Jiang B."/>
            <person name="Yang W."/>
            <person name="Lam T.T.-Y."/>
            <person name="Chang Q."/>
            <person name="Ding S."/>
            <person name="Wang X."/>
            <person name="Zhu J."/>
            <person name="Ruan X."/>
            <person name="Zhao L."/>
            <person name="Wei J."/>
            <person name="Que T."/>
            <person name="Du C."/>
            <person name="Cheng J."/>
            <person name="Dai P."/>
            <person name="Han X."/>
            <person name="Huang E."/>
            <person name="Gao Y."/>
            <person name="Liu J."/>
            <person name="Shao H."/>
            <person name="Ye R."/>
            <person name="Li L."/>
            <person name="Wei W."/>
            <person name="Wang X."/>
            <person name="Wang C."/>
            <person name="Yang T."/>
            <person name="Huo Q."/>
            <person name="Li W."/>
            <person name="Guo W."/>
            <person name="Chen H."/>
            <person name="Zhou L."/>
            <person name="Ni X."/>
            <person name="Tian J."/>
            <person name="Zhou Y."/>
            <person name="Sheng Y."/>
            <person name="Liu T."/>
            <person name="Pan Y."/>
            <person name="Xia L."/>
            <person name="Li J."/>
            <person name="Zhao F."/>
            <person name="Cao W."/>
        </authorList>
    </citation>
    <scope>NUCLEOTIDE SEQUENCE</scope>
    <source>
        <strain evidence="1">Dsil-2018</strain>
    </source>
</reference>
<dbReference type="EMBL" id="CM023478">
    <property type="protein sequence ID" value="KAH7933716.1"/>
    <property type="molecule type" value="Genomic_DNA"/>
</dbReference>
<gene>
    <name evidence="1" type="ORF">HPB49_015990</name>
</gene>
<keyword evidence="2" id="KW-1185">Reference proteome</keyword>
<protein>
    <submittedName>
        <fullName evidence="1">Uncharacterized protein</fullName>
    </submittedName>
</protein>
<evidence type="ECO:0000313" key="1">
    <source>
        <dbReference type="EMBL" id="KAH7933716.1"/>
    </source>
</evidence>
<comment type="caution">
    <text evidence="1">The sequence shown here is derived from an EMBL/GenBank/DDBJ whole genome shotgun (WGS) entry which is preliminary data.</text>
</comment>
<proteinExistence type="predicted"/>
<dbReference type="Proteomes" id="UP000821865">
    <property type="component" value="Chromosome 9"/>
</dbReference>
<organism evidence="1 2">
    <name type="scientific">Dermacentor silvarum</name>
    <name type="common">Tick</name>
    <dbReference type="NCBI Taxonomy" id="543639"/>
    <lineage>
        <taxon>Eukaryota</taxon>
        <taxon>Metazoa</taxon>
        <taxon>Ecdysozoa</taxon>
        <taxon>Arthropoda</taxon>
        <taxon>Chelicerata</taxon>
        <taxon>Arachnida</taxon>
        <taxon>Acari</taxon>
        <taxon>Parasitiformes</taxon>
        <taxon>Ixodida</taxon>
        <taxon>Ixodoidea</taxon>
        <taxon>Ixodidae</taxon>
        <taxon>Rhipicephalinae</taxon>
        <taxon>Dermacentor</taxon>
    </lineage>
</organism>